<evidence type="ECO:0000256" key="4">
    <source>
        <dbReference type="ARBA" id="ARBA00022759"/>
    </source>
</evidence>
<dbReference type="NCBIfam" id="NF008629">
    <property type="entry name" value="PRK11617.1"/>
    <property type="match status" value="1"/>
</dbReference>
<dbReference type="EMBL" id="JBELPZ010000007">
    <property type="protein sequence ID" value="MFL9844483.1"/>
    <property type="molecule type" value="Genomic_DNA"/>
</dbReference>
<dbReference type="GO" id="GO:0043737">
    <property type="term" value="F:deoxyribonuclease V activity"/>
    <property type="evidence" value="ECO:0007669"/>
    <property type="project" value="UniProtKB-EC"/>
</dbReference>
<dbReference type="EC" id="3.1.21.7" evidence="6"/>
<dbReference type="Pfam" id="PF04493">
    <property type="entry name" value="Endonuclease_5"/>
    <property type="match status" value="1"/>
</dbReference>
<dbReference type="RefSeq" id="WP_408084735.1">
    <property type="nucleotide sequence ID" value="NZ_JBELPZ010000007.1"/>
</dbReference>
<evidence type="ECO:0000256" key="3">
    <source>
        <dbReference type="ARBA" id="ARBA00022722"/>
    </source>
</evidence>
<dbReference type="PANTHER" id="PTHR28511">
    <property type="entry name" value="ENDONUCLEASE V"/>
    <property type="match status" value="1"/>
</dbReference>
<feature type="binding site" evidence="6">
    <location>
        <position position="112"/>
    </location>
    <ligand>
        <name>Mg(2+)</name>
        <dbReference type="ChEBI" id="CHEBI:18420"/>
    </ligand>
</feature>
<name>A0ABW8YW57_9FLAO</name>
<comment type="cofactor">
    <cofactor evidence="6">
        <name>Mg(2+)</name>
        <dbReference type="ChEBI" id="CHEBI:18420"/>
    </cofactor>
</comment>
<comment type="caution">
    <text evidence="7">The sequence shown here is derived from an EMBL/GenBank/DDBJ whole genome shotgun (WGS) entry which is preliminary data.</text>
</comment>
<reference evidence="7 8" key="1">
    <citation type="submission" date="2024-06" db="EMBL/GenBank/DDBJ databases">
        <authorList>
            <person name="Kaempfer P."/>
            <person name="Viver T."/>
        </authorList>
    </citation>
    <scope>NUCLEOTIDE SEQUENCE [LARGE SCALE GENOMIC DNA]</scope>
    <source>
        <strain evidence="7 8">ST-119</strain>
    </source>
</reference>
<keyword evidence="6" id="KW-0460">Magnesium</keyword>
<keyword evidence="5 6" id="KW-0378">Hydrolase</keyword>
<dbReference type="Gene3D" id="3.30.2170.10">
    <property type="entry name" value="archaeoglobus fulgidus dsm 4304 superfamily"/>
    <property type="match status" value="1"/>
</dbReference>
<keyword evidence="6" id="KW-0234">DNA repair</keyword>
<accession>A0ABW8YW57</accession>
<evidence type="ECO:0000256" key="2">
    <source>
        <dbReference type="ARBA" id="ARBA00022490"/>
    </source>
</evidence>
<evidence type="ECO:0000256" key="6">
    <source>
        <dbReference type="HAMAP-Rule" id="MF_00801"/>
    </source>
</evidence>
<evidence type="ECO:0000256" key="5">
    <source>
        <dbReference type="ARBA" id="ARBA00022801"/>
    </source>
</evidence>
<dbReference type="InterPro" id="IPR007581">
    <property type="entry name" value="Endonuclease-V"/>
</dbReference>
<feature type="site" description="Interaction with target DNA" evidence="6">
    <location>
        <position position="82"/>
    </location>
</feature>
<dbReference type="CDD" id="cd06559">
    <property type="entry name" value="Endonuclease_V"/>
    <property type="match status" value="1"/>
</dbReference>
<keyword evidence="8" id="KW-1185">Reference proteome</keyword>
<feature type="binding site" evidence="6">
    <location>
        <position position="44"/>
    </location>
    <ligand>
        <name>Mg(2+)</name>
        <dbReference type="ChEBI" id="CHEBI:18420"/>
    </ligand>
</feature>
<comment type="function">
    <text evidence="6">DNA repair enzyme involved in the repair of deaminated bases. Selectively cleaves double-stranded DNA at the second phosphodiester bond 3' to a deoxyinosine leaving behind the intact lesion on the nicked DNA.</text>
</comment>
<evidence type="ECO:0000313" key="7">
    <source>
        <dbReference type="EMBL" id="MFL9844483.1"/>
    </source>
</evidence>
<comment type="catalytic activity">
    <reaction evidence="6">
        <text>Endonucleolytic cleavage at apurinic or apyrimidinic sites to products with a 5'-phosphate.</text>
        <dbReference type="EC" id="3.1.21.7"/>
    </reaction>
</comment>
<keyword evidence="4 6" id="KW-0255">Endonuclease</keyword>
<sequence length="240" mass="26406">MHNLTIPDYNKITVTEATSLQNNLKGRLLLTTGTANITTIAGADISHNKYEETVYAGIVILSYPGMALISYSLIQSTTKFPYIPGYLGFREVPALLQAWQQIPVKPNVVVLDGQGITHPRRMGIASHFGLLAETAAIGCAKNMLFGEYPALGNEKFSYSPITKYNELLGYALRTKAGVKPVFISPGHKISVEDSLTIMTNCVKKHRIPEPTRLAHDYVNLLRTGKLSAGFHKVDIQESLF</sequence>
<organism evidence="7 8">
    <name type="scientific">Flavobacterium rhizosphaerae</name>
    <dbReference type="NCBI Taxonomy" id="3163298"/>
    <lineage>
        <taxon>Bacteria</taxon>
        <taxon>Pseudomonadati</taxon>
        <taxon>Bacteroidota</taxon>
        <taxon>Flavobacteriia</taxon>
        <taxon>Flavobacteriales</taxon>
        <taxon>Flavobacteriaceae</taxon>
        <taxon>Flavobacterium</taxon>
    </lineage>
</organism>
<dbReference type="Proteomes" id="UP001629156">
    <property type="component" value="Unassembled WGS sequence"/>
</dbReference>
<proteinExistence type="inferred from homology"/>
<gene>
    <name evidence="6 7" type="primary">nfi</name>
    <name evidence="7" type="ORF">ABS766_08630</name>
</gene>
<dbReference type="HAMAP" id="MF_00801">
    <property type="entry name" value="Endonuclease_5"/>
    <property type="match status" value="1"/>
</dbReference>
<dbReference type="PANTHER" id="PTHR28511:SF1">
    <property type="entry name" value="ENDONUCLEASE V"/>
    <property type="match status" value="1"/>
</dbReference>
<evidence type="ECO:0000256" key="1">
    <source>
        <dbReference type="ARBA" id="ARBA00004496"/>
    </source>
</evidence>
<keyword evidence="6" id="KW-0479">Metal-binding</keyword>
<comment type="similarity">
    <text evidence="6">Belongs to the endonuclease V family.</text>
</comment>
<keyword evidence="6" id="KW-0227">DNA damage</keyword>
<keyword evidence="2 6" id="KW-0963">Cytoplasm</keyword>
<comment type="subcellular location">
    <subcellularLocation>
        <location evidence="1 6">Cytoplasm</location>
    </subcellularLocation>
</comment>
<evidence type="ECO:0000313" key="8">
    <source>
        <dbReference type="Proteomes" id="UP001629156"/>
    </source>
</evidence>
<protein>
    <recommendedName>
        <fullName evidence="6">Endonuclease V</fullName>
        <ecNumber evidence="6">3.1.21.7</ecNumber>
    </recommendedName>
    <alternativeName>
        <fullName evidence="6">Deoxyinosine 3'endonuclease</fullName>
    </alternativeName>
    <alternativeName>
        <fullName evidence="6">Deoxyribonuclease V</fullName>
        <shortName evidence="6">DNase V</shortName>
    </alternativeName>
</protein>
<keyword evidence="3 6" id="KW-0540">Nuclease</keyword>